<dbReference type="Gene3D" id="3.10.180.10">
    <property type="entry name" value="2,3-Dihydroxybiphenyl 1,2-Dioxygenase, domain 1"/>
    <property type="match status" value="1"/>
</dbReference>
<dbReference type="PROSITE" id="PS51819">
    <property type="entry name" value="VOC"/>
    <property type="match status" value="1"/>
</dbReference>
<evidence type="ECO:0000313" key="3">
    <source>
        <dbReference type="EMBL" id="MFD1246229.1"/>
    </source>
</evidence>
<sequence length="180" mass="21131">MNHLQLIVDDMDTSVRFYRDILGLRLVRTRDKSNYPTQRRGFNMLKNYFFDMGNGGLLSLVQIEKAEGRAEDTEPAVTGSWLWPGGRVARQPRKMDHLAFDVETHEEIVWFRDHLIEHGVEVTDIIVREHEYFVESVYFYDPNGIPLEIATFDRGNPRWEDFDPGLWFWDTDPVPAVRGE</sequence>
<gene>
    <name evidence="3" type="ORF">ACFQ3F_00370</name>
</gene>
<reference evidence="4" key="1">
    <citation type="journal article" date="2019" name="Int. J. Syst. Evol. Microbiol.">
        <title>The Global Catalogue of Microorganisms (GCM) 10K type strain sequencing project: providing services to taxonomists for standard genome sequencing and annotation.</title>
        <authorList>
            <consortium name="The Broad Institute Genomics Platform"/>
            <consortium name="The Broad Institute Genome Sequencing Center for Infectious Disease"/>
            <person name="Wu L."/>
            <person name="Ma J."/>
        </authorList>
    </citation>
    <scope>NUCLEOTIDE SEQUENCE [LARGE SCALE GENOMIC DNA]</scope>
    <source>
        <strain evidence="4">CCUG 52478</strain>
    </source>
</reference>
<dbReference type="RefSeq" id="WP_367921257.1">
    <property type="nucleotide sequence ID" value="NZ_BAABAC010000041.1"/>
</dbReference>
<evidence type="ECO:0000313" key="4">
    <source>
        <dbReference type="Proteomes" id="UP001597229"/>
    </source>
</evidence>
<dbReference type="InterPro" id="IPR051332">
    <property type="entry name" value="Fosfomycin_Res_Enzymes"/>
</dbReference>
<organism evidence="3 4">
    <name type="scientific">Nocardioides ginsengisoli</name>
    <dbReference type="NCBI Taxonomy" id="363868"/>
    <lineage>
        <taxon>Bacteria</taxon>
        <taxon>Bacillati</taxon>
        <taxon>Actinomycetota</taxon>
        <taxon>Actinomycetes</taxon>
        <taxon>Propionibacteriales</taxon>
        <taxon>Nocardioidaceae</taxon>
        <taxon>Nocardioides</taxon>
    </lineage>
</organism>
<dbReference type="InterPro" id="IPR037523">
    <property type="entry name" value="VOC_core"/>
</dbReference>
<dbReference type="SUPFAM" id="SSF54593">
    <property type="entry name" value="Glyoxalase/Bleomycin resistance protein/Dihydroxybiphenyl dioxygenase"/>
    <property type="match status" value="1"/>
</dbReference>
<evidence type="ECO:0000256" key="1">
    <source>
        <dbReference type="ARBA" id="ARBA00022723"/>
    </source>
</evidence>
<dbReference type="InterPro" id="IPR004360">
    <property type="entry name" value="Glyas_Fos-R_dOase_dom"/>
</dbReference>
<keyword evidence="1" id="KW-0479">Metal-binding</keyword>
<feature type="domain" description="VOC" evidence="2">
    <location>
        <begin position="1"/>
        <end position="152"/>
    </location>
</feature>
<protein>
    <submittedName>
        <fullName evidence="3">VOC family protein</fullName>
    </submittedName>
</protein>
<evidence type="ECO:0000259" key="2">
    <source>
        <dbReference type="PROSITE" id="PS51819"/>
    </source>
</evidence>
<comment type="caution">
    <text evidence="3">The sequence shown here is derived from an EMBL/GenBank/DDBJ whole genome shotgun (WGS) entry which is preliminary data.</text>
</comment>
<name>A0ABW3VU99_9ACTN</name>
<dbReference type="PANTHER" id="PTHR36113:SF6">
    <property type="entry name" value="FOSFOMYCIN RESISTANCE PROTEIN FOSX"/>
    <property type="match status" value="1"/>
</dbReference>
<dbReference type="InterPro" id="IPR029068">
    <property type="entry name" value="Glyas_Bleomycin-R_OHBP_Dase"/>
</dbReference>
<proteinExistence type="predicted"/>
<dbReference type="EMBL" id="JBHTLX010000002">
    <property type="protein sequence ID" value="MFD1246229.1"/>
    <property type="molecule type" value="Genomic_DNA"/>
</dbReference>
<dbReference type="Pfam" id="PF00903">
    <property type="entry name" value="Glyoxalase"/>
    <property type="match status" value="1"/>
</dbReference>
<keyword evidence="4" id="KW-1185">Reference proteome</keyword>
<dbReference type="Proteomes" id="UP001597229">
    <property type="component" value="Unassembled WGS sequence"/>
</dbReference>
<dbReference type="PANTHER" id="PTHR36113">
    <property type="entry name" value="LYASE, PUTATIVE-RELATED-RELATED"/>
    <property type="match status" value="1"/>
</dbReference>
<accession>A0ABW3VU99</accession>